<dbReference type="EMBL" id="CAAALY010091429">
    <property type="protein sequence ID" value="VEL27974.1"/>
    <property type="molecule type" value="Genomic_DNA"/>
</dbReference>
<gene>
    <name evidence="2" type="ORF">PXEA_LOCUS21414</name>
</gene>
<organism evidence="2 3">
    <name type="scientific">Protopolystoma xenopodis</name>
    <dbReference type="NCBI Taxonomy" id="117903"/>
    <lineage>
        <taxon>Eukaryota</taxon>
        <taxon>Metazoa</taxon>
        <taxon>Spiralia</taxon>
        <taxon>Lophotrochozoa</taxon>
        <taxon>Platyhelminthes</taxon>
        <taxon>Monogenea</taxon>
        <taxon>Polyopisthocotylea</taxon>
        <taxon>Polystomatidea</taxon>
        <taxon>Polystomatidae</taxon>
        <taxon>Protopolystoma</taxon>
    </lineage>
</organism>
<evidence type="ECO:0000256" key="1">
    <source>
        <dbReference type="SAM" id="MobiDB-lite"/>
    </source>
</evidence>
<proteinExistence type="predicted"/>
<dbReference type="AlphaFoldDB" id="A0A3S5AFH9"/>
<accession>A0A3S5AFH9</accession>
<protein>
    <submittedName>
        <fullName evidence="2">Uncharacterized protein</fullName>
    </submittedName>
</protein>
<evidence type="ECO:0000313" key="2">
    <source>
        <dbReference type="EMBL" id="VEL27974.1"/>
    </source>
</evidence>
<name>A0A3S5AFH9_9PLAT</name>
<feature type="region of interest" description="Disordered" evidence="1">
    <location>
        <begin position="1"/>
        <end position="57"/>
    </location>
</feature>
<dbReference type="Proteomes" id="UP000784294">
    <property type="component" value="Unassembled WGS sequence"/>
</dbReference>
<feature type="compositionally biased region" description="Acidic residues" evidence="1">
    <location>
        <begin position="1"/>
        <end position="14"/>
    </location>
</feature>
<evidence type="ECO:0000313" key="3">
    <source>
        <dbReference type="Proteomes" id="UP000784294"/>
    </source>
</evidence>
<comment type="caution">
    <text evidence="2">The sequence shown here is derived from an EMBL/GenBank/DDBJ whole genome shotgun (WGS) entry which is preliminary data.</text>
</comment>
<sequence>MKRVDEEEEEEKEEEERKKKVACKTVKAPKENDRTVAHSRPTHHARPPQPTPPTLLTRAVRPSSLAPTSLVVASSSPSVELTTATTWQPWHWRLSTRPDAEPIEPRIISNPIGLAYTSDRSSIPLEWDDASLAI</sequence>
<keyword evidence="3" id="KW-1185">Reference proteome</keyword>
<reference evidence="2" key="1">
    <citation type="submission" date="2018-11" db="EMBL/GenBank/DDBJ databases">
        <authorList>
            <consortium name="Pathogen Informatics"/>
        </authorList>
    </citation>
    <scope>NUCLEOTIDE SEQUENCE</scope>
</reference>